<feature type="region of interest" description="Disordered" evidence="1">
    <location>
        <begin position="1"/>
        <end position="99"/>
    </location>
</feature>
<dbReference type="RefSeq" id="WP_262597717.1">
    <property type="nucleotide sequence ID" value="NZ_CP103300.1"/>
</dbReference>
<evidence type="ECO:0000313" key="3">
    <source>
        <dbReference type="Proteomes" id="UP001163255"/>
    </source>
</evidence>
<dbReference type="EMBL" id="CP103300">
    <property type="protein sequence ID" value="UYM15608.1"/>
    <property type="molecule type" value="Genomic_DNA"/>
</dbReference>
<evidence type="ECO:0000256" key="1">
    <source>
        <dbReference type="SAM" id="MobiDB-lite"/>
    </source>
</evidence>
<feature type="compositionally biased region" description="Basic and acidic residues" evidence="1">
    <location>
        <begin position="310"/>
        <end position="325"/>
    </location>
</feature>
<feature type="compositionally biased region" description="Polar residues" evidence="1">
    <location>
        <begin position="86"/>
        <end position="99"/>
    </location>
</feature>
<feature type="region of interest" description="Disordered" evidence="1">
    <location>
        <begin position="310"/>
        <end position="389"/>
    </location>
</feature>
<dbReference type="Proteomes" id="UP001163255">
    <property type="component" value="Chromosome"/>
</dbReference>
<name>A0ABY6GS75_9GAMM</name>
<sequence length="511" mass="57582">MAQTIQSGGISPGAQGLSPDVSPSPAKNVHAPSINRHVRPTNGKRIKRPAPPPSDSAQSKTLSQRQTDKLPEDQVKTMLPRPEPNTLPNAQSTSREQQFTSKLDELNNRLGKIHHESIEVQEKDTASEHKSQIQTLKAQVKSARSAVSDLHDLIKEMKNTQPPPSRDTLMRAKGKALTARKTLSMTEFKLKNAKAKLAFFNYKNKQTSELNNKHTKLKRNVAKLNASLDESATSSKAHKVIVNFLEKQVSIAKSTLSNADKLATAESKALKNKVDMGVEFRSNVRNIQTNIKDNKLPQLKRELENARKNLDAARHQENNRKQDKIKQKKEQKKQQAADKKAIKQQKAEHKKAEQQSDTTRHPTPPQQQKQEAIAGTQTKPQQNTANGSHYKKIVKSMPNRMENFLKDMEGMPATYQPLKLSMKVAQTPDDFKQALADIYQSARTNTIDNKTAVRLRTELCQMVANKMTNPDFVTQIDNTFVRHMMYGRHQETMLDNYAASVEQLANRLHRG</sequence>
<feature type="compositionally biased region" description="Basic and acidic residues" evidence="1">
    <location>
        <begin position="66"/>
        <end position="75"/>
    </location>
</feature>
<evidence type="ECO:0000313" key="2">
    <source>
        <dbReference type="EMBL" id="UYM15608.1"/>
    </source>
</evidence>
<feature type="compositionally biased region" description="Polar residues" evidence="1">
    <location>
        <begin position="55"/>
        <end position="65"/>
    </location>
</feature>
<accession>A0ABY6GS75</accession>
<gene>
    <name evidence="2" type="ORF">NX720_22670</name>
</gene>
<reference evidence="2" key="1">
    <citation type="submission" date="2022-10" db="EMBL/GenBank/DDBJ databases">
        <title>Completed Genome Sequence of two octocoral isolated bacterium, Endozoicomonas euniceicola EF212T and Endozoicomonas gorgoniicola PS125T.</title>
        <authorList>
            <person name="Chiou Y.-J."/>
            <person name="Chen Y.-H."/>
        </authorList>
    </citation>
    <scope>NUCLEOTIDE SEQUENCE</scope>
    <source>
        <strain evidence="2">EF212</strain>
    </source>
</reference>
<feature type="compositionally biased region" description="Basic residues" evidence="1">
    <location>
        <begin position="36"/>
        <end position="48"/>
    </location>
</feature>
<feature type="compositionally biased region" description="Polar residues" evidence="1">
    <location>
        <begin position="366"/>
        <end position="387"/>
    </location>
</feature>
<feature type="compositionally biased region" description="Basic and acidic residues" evidence="1">
    <location>
        <begin position="332"/>
        <end position="360"/>
    </location>
</feature>
<protein>
    <submittedName>
        <fullName evidence="2">Uncharacterized protein</fullName>
    </submittedName>
</protein>
<keyword evidence="3" id="KW-1185">Reference proteome</keyword>
<proteinExistence type="predicted"/>
<organism evidence="2 3">
    <name type="scientific">Endozoicomonas euniceicola</name>
    <dbReference type="NCBI Taxonomy" id="1234143"/>
    <lineage>
        <taxon>Bacteria</taxon>
        <taxon>Pseudomonadati</taxon>
        <taxon>Pseudomonadota</taxon>
        <taxon>Gammaproteobacteria</taxon>
        <taxon>Oceanospirillales</taxon>
        <taxon>Endozoicomonadaceae</taxon>
        <taxon>Endozoicomonas</taxon>
    </lineage>
</organism>